<sequence length="203" mass="21654">MVRASFRSVVFASLALAFAAPASAQFYSEGFEFLEAVKDRNGTDATEMLNRPGTQIVNARDITSGETGLHIVTARRDLQWVRFLLQEGANPNIADNAGRTPLILAAELGFIEAVEALIRGGARVDVANSTGETPLISAVHARNVDLIEVLVENGADPDVTDNTGRSARDYASMGNVSRRVLTAIESGDNDGDDGEGRTYGPVF</sequence>
<gene>
    <name evidence="1" type="ORF">AAW01_10380</name>
</gene>
<dbReference type="PANTHER" id="PTHR24201:SF2">
    <property type="entry name" value="ANKYRIN REPEAT DOMAIN-CONTAINING PROTEIN 42"/>
    <property type="match status" value="1"/>
</dbReference>
<dbReference type="PROSITE" id="PS50088">
    <property type="entry name" value="ANK_REPEAT"/>
    <property type="match status" value="3"/>
</dbReference>
<dbReference type="PRINTS" id="PR01415">
    <property type="entry name" value="ANKYRIN"/>
</dbReference>
<comment type="caution">
    <text evidence="1">The sequence shown here is derived from an EMBL/GenBank/DDBJ whole genome shotgun (WGS) entry which is preliminary data.</text>
</comment>
<proteinExistence type="predicted"/>
<keyword evidence="2" id="KW-1185">Reference proteome</keyword>
<protein>
    <submittedName>
        <fullName evidence="1">Ankyrin</fullName>
    </submittedName>
</protein>
<dbReference type="PATRIC" id="fig|502682.8.peg.2118"/>
<dbReference type="Pfam" id="PF00023">
    <property type="entry name" value="Ank"/>
    <property type="match status" value="1"/>
</dbReference>
<evidence type="ECO:0000313" key="1">
    <source>
        <dbReference type="EMBL" id="KLE32271.1"/>
    </source>
</evidence>
<evidence type="ECO:0000313" key="2">
    <source>
        <dbReference type="Proteomes" id="UP000053070"/>
    </source>
</evidence>
<dbReference type="InterPro" id="IPR002110">
    <property type="entry name" value="Ankyrin_rpt"/>
</dbReference>
<dbReference type="KEGG" id="egn:BMF35_a1081"/>
<dbReference type="PANTHER" id="PTHR24201">
    <property type="entry name" value="ANK_REP_REGION DOMAIN-CONTAINING PROTEIN"/>
    <property type="match status" value="1"/>
</dbReference>
<organism evidence="1 2">
    <name type="scientific">Aurantiacibacter gangjinensis</name>
    <dbReference type="NCBI Taxonomy" id="502682"/>
    <lineage>
        <taxon>Bacteria</taxon>
        <taxon>Pseudomonadati</taxon>
        <taxon>Pseudomonadota</taxon>
        <taxon>Alphaproteobacteria</taxon>
        <taxon>Sphingomonadales</taxon>
        <taxon>Erythrobacteraceae</taxon>
        <taxon>Aurantiacibacter</taxon>
    </lineage>
</organism>
<dbReference type="Gene3D" id="1.25.40.20">
    <property type="entry name" value="Ankyrin repeat-containing domain"/>
    <property type="match status" value="1"/>
</dbReference>
<name>A0A0G9MNH1_9SPHN</name>
<reference evidence="1 2" key="1">
    <citation type="submission" date="2015-04" db="EMBL/GenBank/DDBJ databases">
        <title>The draft genome sequence of Erythrobacr gangjinensis K7-2.</title>
        <authorList>
            <person name="Zhuang L."/>
            <person name="Liu Y."/>
            <person name="Shao Z."/>
        </authorList>
    </citation>
    <scope>NUCLEOTIDE SEQUENCE [LARGE SCALE GENOMIC DNA]</scope>
    <source>
        <strain evidence="1 2">K7-2</strain>
    </source>
</reference>
<dbReference type="SUPFAM" id="SSF48403">
    <property type="entry name" value="Ankyrin repeat"/>
    <property type="match status" value="1"/>
</dbReference>
<dbReference type="InterPro" id="IPR050776">
    <property type="entry name" value="Ank_Repeat/CDKN_Inhibitor"/>
</dbReference>
<dbReference type="STRING" id="502682.BMF35_a1081"/>
<accession>A0A0G9MNH1</accession>
<dbReference type="PROSITE" id="PS50297">
    <property type="entry name" value="ANK_REP_REGION"/>
    <property type="match status" value="3"/>
</dbReference>
<dbReference type="SMART" id="SM00248">
    <property type="entry name" value="ANK"/>
    <property type="match status" value="3"/>
</dbReference>
<dbReference type="Proteomes" id="UP000053070">
    <property type="component" value="Unassembled WGS sequence"/>
</dbReference>
<dbReference type="RefSeq" id="WP_047007657.1">
    <property type="nucleotide sequence ID" value="NZ_CP018097.1"/>
</dbReference>
<dbReference type="AlphaFoldDB" id="A0A0G9MNH1"/>
<dbReference type="InterPro" id="IPR036770">
    <property type="entry name" value="Ankyrin_rpt-contain_sf"/>
</dbReference>
<dbReference type="Pfam" id="PF12796">
    <property type="entry name" value="Ank_2"/>
    <property type="match status" value="1"/>
</dbReference>
<dbReference type="EMBL" id="LBHC01000002">
    <property type="protein sequence ID" value="KLE32271.1"/>
    <property type="molecule type" value="Genomic_DNA"/>
</dbReference>